<accession>A0A2T0YB29</accession>
<dbReference type="RefSeq" id="WP_106124090.1">
    <property type="nucleotide sequence ID" value="NZ_PVTY01000030.1"/>
</dbReference>
<comment type="caution">
    <text evidence="3">The sequence shown here is derived from an EMBL/GenBank/DDBJ whole genome shotgun (WGS) entry which is preliminary data.</text>
</comment>
<gene>
    <name evidence="3" type="ORF">BCL67_1303</name>
</gene>
<dbReference type="NCBIfam" id="TIGR01428">
    <property type="entry name" value="HAD_type_II"/>
    <property type="match status" value="1"/>
</dbReference>
<dbReference type="InterPro" id="IPR036412">
    <property type="entry name" value="HAD-like_sf"/>
</dbReference>
<dbReference type="Proteomes" id="UP000238217">
    <property type="component" value="Unassembled WGS sequence"/>
</dbReference>
<dbReference type="InterPro" id="IPR051540">
    <property type="entry name" value="S-2-haloacid_dehalogenase"/>
</dbReference>
<sequence length="226" mass="24381">MPASPPVVLFDVNETLSDMRPLMGEFEDAGMPAAGASLWFTEVLRDGFALTVTGENPDFVVLARDALRRHLATTPGAREDPGEADRILEVFTHLELHSDVVPGVTALRRTAELVTLSNGSSAIAESLLTRGGVRELFSQCLSVGDAPLWKPAREAYEYAAQQTGRRVDELMLVAVHPWDIHGAAMAGLRTAWINRTGAPFPSCFRAPEIEAEHLVGLAEILGVPGD</sequence>
<keyword evidence="4" id="KW-1185">Reference proteome</keyword>
<dbReference type="PANTHER" id="PTHR43316:SF3">
    <property type="entry name" value="HALOACID DEHALOGENASE, TYPE II (AFU_ORTHOLOGUE AFUA_2G07750)-RELATED"/>
    <property type="match status" value="1"/>
</dbReference>
<evidence type="ECO:0000313" key="3">
    <source>
        <dbReference type="EMBL" id="PRZ11794.1"/>
    </source>
</evidence>
<dbReference type="InterPro" id="IPR006439">
    <property type="entry name" value="HAD-SF_hydro_IA"/>
</dbReference>
<dbReference type="InterPro" id="IPR023214">
    <property type="entry name" value="HAD_sf"/>
</dbReference>
<dbReference type="OrthoDB" id="3774052at2"/>
<dbReference type="Pfam" id="PF00702">
    <property type="entry name" value="Hydrolase"/>
    <property type="match status" value="1"/>
</dbReference>
<dbReference type="Gene3D" id="3.40.50.1000">
    <property type="entry name" value="HAD superfamily/HAD-like"/>
    <property type="match status" value="1"/>
</dbReference>
<organism evidence="3 4">
    <name type="scientific">Nesterenkonia sandarakina</name>
    <dbReference type="NCBI Taxonomy" id="272918"/>
    <lineage>
        <taxon>Bacteria</taxon>
        <taxon>Bacillati</taxon>
        <taxon>Actinomycetota</taxon>
        <taxon>Actinomycetes</taxon>
        <taxon>Micrococcales</taxon>
        <taxon>Micrococcaceae</taxon>
        <taxon>Nesterenkonia</taxon>
    </lineage>
</organism>
<name>A0A2T0YB29_9MICC</name>
<proteinExistence type="inferred from homology"/>
<comment type="similarity">
    <text evidence="1">Belongs to the HAD-like hydrolase superfamily. S-2-haloalkanoic acid dehalogenase family.</text>
</comment>
<dbReference type="Gene3D" id="1.10.150.240">
    <property type="entry name" value="Putative phosphatase, domain 2"/>
    <property type="match status" value="1"/>
</dbReference>
<evidence type="ECO:0000256" key="1">
    <source>
        <dbReference type="ARBA" id="ARBA00008106"/>
    </source>
</evidence>
<reference evidence="3 4" key="1">
    <citation type="submission" date="2018-03" db="EMBL/GenBank/DDBJ databases">
        <title>Comparative analysis of microorganisms from saline springs in Andes Mountain Range, Colombia.</title>
        <authorList>
            <person name="Rubin E."/>
        </authorList>
    </citation>
    <scope>NUCLEOTIDE SEQUENCE [LARGE SCALE GENOMIC DNA]</scope>
    <source>
        <strain evidence="3 4">CG 35</strain>
    </source>
</reference>
<dbReference type="InterPro" id="IPR006328">
    <property type="entry name" value="2-HAD"/>
</dbReference>
<dbReference type="EMBL" id="PVTY01000030">
    <property type="protein sequence ID" value="PRZ11794.1"/>
    <property type="molecule type" value="Genomic_DNA"/>
</dbReference>
<keyword evidence="2" id="KW-0378">Hydrolase</keyword>
<dbReference type="PANTHER" id="PTHR43316">
    <property type="entry name" value="HYDROLASE, HALOACID DELAHOGENASE-RELATED"/>
    <property type="match status" value="1"/>
</dbReference>
<dbReference type="SUPFAM" id="SSF56784">
    <property type="entry name" value="HAD-like"/>
    <property type="match status" value="1"/>
</dbReference>
<dbReference type="AlphaFoldDB" id="A0A2T0YB29"/>
<dbReference type="PRINTS" id="PR00413">
    <property type="entry name" value="HADHALOGNASE"/>
</dbReference>
<dbReference type="GO" id="GO:0019120">
    <property type="term" value="F:hydrolase activity, acting on acid halide bonds, in C-halide compounds"/>
    <property type="evidence" value="ECO:0007669"/>
    <property type="project" value="InterPro"/>
</dbReference>
<protein>
    <submittedName>
        <fullName evidence="3">2-haloacid dehalogenase</fullName>
    </submittedName>
</protein>
<dbReference type="InterPro" id="IPR023198">
    <property type="entry name" value="PGP-like_dom2"/>
</dbReference>
<evidence type="ECO:0000313" key="4">
    <source>
        <dbReference type="Proteomes" id="UP000238217"/>
    </source>
</evidence>
<evidence type="ECO:0000256" key="2">
    <source>
        <dbReference type="ARBA" id="ARBA00022801"/>
    </source>
</evidence>